<evidence type="ECO:0000313" key="4">
    <source>
        <dbReference type="Proteomes" id="UP000502415"/>
    </source>
</evidence>
<dbReference type="SUPFAM" id="SSF53756">
    <property type="entry name" value="UDP-Glycosyltransferase/glycogen phosphorylase"/>
    <property type="match status" value="1"/>
</dbReference>
<dbReference type="Pfam" id="PF13439">
    <property type="entry name" value="Glyco_transf_4"/>
    <property type="match status" value="1"/>
</dbReference>
<proteinExistence type="predicted"/>
<dbReference type="PANTHER" id="PTHR45947:SF3">
    <property type="entry name" value="SULFOQUINOVOSYL TRANSFERASE SQD2"/>
    <property type="match status" value="1"/>
</dbReference>
<dbReference type="RefSeq" id="WP_170204382.1">
    <property type="nucleotide sequence ID" value="NZ_CP051685.1"/>
</dbReference>
<dbReference type="InterPro" id="IPR001296">
    <property type="entry name" value="Glyco_trans_1"/>
</dbReference>
<gene>
    <name evidence="3" type="ORF">HH212_21605</name>
</gene>
<dbReference type="Pfam" id="PF00534">
    <property type="entry name" value="Glycos_transf_1"/>
    <property type="match status" value="1"/>
</dbReference>
<name>A0A7Z2W039_9BURK</name>
<dbReference type="CDD" id="cd03801">
    <property type="entry name" value="GT4_PimA-like"/>
    <property type="match status" value="1"/>
</dbReference>
<sequence>MRVLHLLDAAVLRPTDYRSRTLALIEQLRAQGVQTVHLAAPCLAVPSLSALPGLSAVCADATPHGAAPAPHPGRCDANLPDPGWHIYRTAAPAWLPAAVLQRLPARHAPALSRAAAMAAFALRVRRVARLTRPDLIHVHAGHGTAMAAFPALCGARLPAVAEAGRRAADRTLPSWERWALERAGALAASSAELRAALRGAGLGGRRIRVIPPAAEFAGTPRRDPAPPGLADAPLLAHAGGLEREAGIDLLLAVLPALRRRHPALRVVVAGGGAREDELARRIGASAMRGRVAVTGAMPSRRVADLLPRADIAVFPALCSASTPVASRHLLNAMAQGCAIVASDIACHRELLVHGHSAMLFRAGSRHALAETLARLLARPALLPALGQAAAAQAAAQHSWPATAARYRRLYQDVLAQARRG</sequence>
<accession>A0A7Z2W039</accession>
<dbReference type="KEGG" id="mfy:HH212_21605"/>
<reference evidence="3 4" key="1">
    <citation type="submission" date="2020-04" db="EMBL/GenBank/DDBJ databases">
        <title>Genome sequencing of novel species.</title>
        <authorList>
            <person name="Heo J."/>
            <person name="Kim S.-J."/>
            <person name="Kim J.-S."/>
            <person name="Hong S.-B."/>
            <person name="Kwon S.-W."/>
        </authorList>
    </citation>
    <scope>NUCLEOTIDE SEQUENCE [LARGE SCALE GENOMIC DNA]</scope>
    <source>
        <strain evidence="3 4">GN2-R2</strain>
    </source>
</reference>
<dbReference type="InterPro" id="IPR050194">
    <property type="entry name" value="Glycosyltransferase_grp1"/>
</dbReference>
<dbReference type="PANTHER" id="PTHR45947">
    <property type="entry name" value="SULFOQUINOVOSYL TRANSFERASE SQD2"/>
    <property type="match status" value="1"/>
</dbReference>
<feature type="domain" description="Glycosyltransferase subfamily 4-like N-terminal" evidence="2">
    <location>
        <begin position="98"/>
        <end position="213"/>
    </location>
</feature>
<evidence type="ECO:0000259" key="2">
    <source>
        <dbReference type="Pfam" id="PF13439"/>
    </source>
</evidence>
<organism evidence="3 4">
    <name type="scientific">Massilia forsythiae</name>
    <dbReference type="NCBI Taxonomy" id="2728020"/>
    <lineage>
        <taxon>Bacteria</taxon>
        <taxon>Pseudomonadati</taxon>
        <taxon>Pseudomonadota</taxon>
        <taxon>Betaproteobacteria</taxon>
        <taxon>Burkholderiales</taxon>
        <taxon>Oxalobacteraceae</taxon>
        <taxon>Telluria group</taxon>
        <taxon>Massilia</taxon>
    </lineage>
</organism>
<evidence type="ECO:0000259" key="1">
    <source>
        <dbReference type="Pfam" id="PF00534"/>
    </source>
</evidence>
<keyword evidence="3" id="KW-0808">Transferase</keyword>
<dbReference type="Gene3D" id="3.40.50.2000">
    <property type="entry name" value="Glycogen Phosphorylase B"/>
    <property type="match status" value="2"/>
</dbReference>
<feature type="domain" description="Glycosyl transferase family 1" evidence="1">
    <location>
        <begin position="231"/>
        <end position="389"/>
    </location>
</feature>
<dbReference type="GO" id="GO:0016758">
    <property type="term" value="F:hexosyltransferase activity"/>
    <property type="evidence" value="ECO:0007669"/>
    <property type="project" value="TreeGrafter"/>
</dbReference>
<dbReference type="EMBL" id="CP051685">
    <property type="protein sequence ID" value="QJE02295.1"/>
    <property type="molecule type" value="Genomic_DNA"/>
</dbReference>
<keyword evidence="4" id="KW-1185">Reference proteome</keyword>
<protein>
    <submittedName>
        <fullName evidence="3">Glycosyltransferase</fullName>
    </submittedName>
</protein>
<evidence type="ECO:0000313" key="3">
    <source>
        <dbReference type="EMBL" id="QJE02295.1"/>
    </source>
</evidence>
<dbReference type="InterPro" id="IPR028098">
    <property type="entry name" value="Glyco_trans_4-like_N"/>
</dbReference>
<dbReference type="Proteomes" id="UP000502415">
    <property type="component" value="Chromosome"/>
</dbReference>
<dbReference type="AlphaFoldDB" id="A0A7Z2W039"/>